<dbReference type="InterPro" id="IPR008990">
    <property type="entry name" value="Elect_transpt_acc-like_dom_sf"/>
</dbReference>
<dbReference type="EMBL" id="JBHZOL010000042">
    <property type="protein sequence ID" value="MFE4105892.1"/>
    <property type="molecule type" value="Genomic_DNA"/>
</dbReference>
<name>A0ABW6IDT9_9CYAN</name>
<dbReference type="InterPro" id="IPR042262">
    <property type="entry name" value="CN_hydtase_beta_C"/>
</dbReference>
<dbReference type="Gene3D" id="1.10.472.20">
    <property type="entry name" value="Nitrile hydratase, beta subunit"/>
    <property type="match status" value="1"/>
</dbReference>
<evidence type="ECO:0000313" key="2">
    <source>
        <dbReference type="EMBL" id="MFE4105892.1"/>
    </source>
</evidence>
<dbReference type="Proteomes" id="UP001600165">
    <property type="component" value="Unassembled WGS sequence"/>
</dbReference>
<proteinExistence type="predicted"/>
<keyword evidence="3" id="KW-1185">Reference proteome</keyword>
<gene>
    <name evidence="2" type="ORF">ACFVKH_06370</name>
</gene>
<feature type="domain" description="Nitrile hydratase beta subunit-like N-terminal" evidence="1">
    <location>
        <begin position="17"/>
        <end position="106"/>
    </location>
</feature>
<comment type="caution">
    <text evidence="2">The sequence shown here is derived from an EMBL/GenBank/DDBJ whole genome shotgun (WGS) entry which is preliminary data.</text>
</comment>
<sequence>MPSSLPNPLPSTYLSAETEPVFQAPWEAKAFAIVNQLAATQRYSWAEWTNCLVQETAAAEAEANDARTYYERWVDACQKLLIQKGILDADAIDQKMVELSSDQSPLNSKSIADG</sequence>
<dbReference type="InterPro" id="IPR049054">
    <property type="entry name" value="CN_hydtase_beta-like_N"/>
</dbReference>
<reference evidence="2 3" key="1">
    <citation type="submission" date="2024-10" db="EMBL/GenBank/DDBJ databases">
        <authorList>
            <person name="Ratan Roy A."/>
            <person name="Morales Sandoval P.H."/>
            <person name="De Los Santos Villalobos S."/>
            <person name="Chakraborty S."/>
            <person name="Mukherjee J."/>
        </authorList>
    </citation>
    <scope>NUCLEOTIDE SEQUENCE [LARGE SCALE GENOMIC DNA]</scope>
    <source>
        <strain evidence="2 3">S1</strain>
    </source>
</reference>
<dbReference type="InterPro" id="IPR023808">
    <property type="entry name" value="Nitrile_Hydratase_acc_put"/>
</dbReference>
<dbReference type="NCBIfam" id="TIGR03889">
    <property type="entry name" value="nitrile_acc"/>
    <property type="match status" value="1"/>
</dbReference>
<accession>A0ABW6IDT9</accession>
<organism evidence="2 3">
    <name type="scientific">Almyronema epifaneia S1</name>
    <dbReference type="NCBI Taxonomy" id="2991925"/>
    <lineage>
        <taxon>Bacteria</taxon>
        <taxon>Bacillati</taxon>
        <taxon>Cyanobacteriota</taxon>
        <taxon>Cyanophyceae</taxon>
        <taxon>Nodosilineales</taxon>
        <taxon>Nodosilineaceae</taxon>
        <taxon>Almyronema</taxon>
        <taxon>Almyronema epifaneia</taxon>
    </lineage>
</organism>
<evidence type="ECO:0000313" key="3">
    <source>
        <dbReference type="Proteomes" id="UP001600165"/>
    </source>
</evidence>
<dbReference type="RefSeq" id="WP_377963121.1">
    <property type="nucleotide sequence ID" value="NZ_JBHZOL010000042.1"/>
</dbReference>
<protein>
    <submittedName>
        <fullName evidence="2">Nitrile hydratase accessory protein</fullName>
    </submittedName>
</protein>
<evidence type="ECO:0000259" key="1">
    <source>
        <dbReference type="Pfam" id="PF21006"/>
    </source>
</evidence>
<dbReference type="SUPFAM" id="SSF50090">
    <property type="entry name" value="Electron transport accessory proteins"/>
    <property type="match status" value="1"/>
</dbReference>
<dbReference type="Pfam" id="PF21006">
    <property type="entry name" value="NHase_beta_N"/>
    <property type="match status" value="1"/>
</dbReference>